<evidence type="ECO:0000313" key="4">
    <source>
        <dbReference type="Proteomes" id="UP000520770"/>
    </source>
</evidence>
<accession>A0A7W6TGQ1</accession>
<evidence type="ECO:0000313" key="2">
    <source>
        <dbReference type="EMBL" id="MBB4412388.1"/>
    </source>
</evidence>
<dbReference type="EMBL" id="JACIHM010000003">
    <property type="protein sequence ID" value="MBB4447020.1"/>
    <property type="molecule type" value="Genomic_DNA"/>
</dbReference>
<reference evidence="4 5" key="1">
    <citation type="submission" date="2020-08" db="EMBL/GenBank/DDBJ databases">
        <title>Genomic Encyclopedia of Type Strains, Phase IV (KMG-V): Genome sequencing to study the core and pangenomes of soil and plant-associated prokaryotes.</title>
        <authorList>
            <person name="Whitman W."/>
        </authorList>
    </citation>
    <scope>NUCLEOTIDE SEQUENCE [LARGE SCALE GENOMIC DNA]</scope>
    <source>
        <strain evidence="2 5">SEMIA 444</strain>
        <strain evidence="1 4">SEMIA 448</strain>
        <strain evidence="3 6">SEMIA 452</strain>
    </source>
</reference>
<organism evidence="2 5">
    <name type="scientific">Aliirhizobium cellulosilyticum</name>
    <dbReference type="NCBI Taxonomy" id="393664"/>
    <lineage>
        <taxon>Bacteria</taxon>
        <taxon>Pseudomonadati</taxon>
        <taxon>Pseudomonadota</taxon>
        <taxon>Alphaproteobacteria</taxon>
        <taxon>Hyphomicrobiales</taxon>
        <taxon>Rhizobiaceae</taxon>
        <taxon>Aliirhizobium</taxon>
    </lineage>
</organism>
<evidence type="ECO:0000313" key="6">
    <source>
        <dbReference type="Proteomes" id="UP000576087"/>
    </source>
</evidence>
<dbReference type="Proteomes" id="UP000524535">
    <property type="component" value="Unassembled WGS sequence"/>
</dbReference>
<dbReference type="EMBL" id="JACIGW010000003">
    <property type="protein sequence ID" value="MBB4349390.1"/>
    <property type="molecule type" value="Genomic_DNA"/>
</dbReference>
<sequence>MTVPIAAGRDLARTSKLAMWKCRRNYTNVYSAQYLWPMFRFGDWD</sequence>
<dbReference type="Proteomes" id="UP000576087">
    <property type="component" value="Unassembled WGS sequence"/>
</dbReference>
<gene>
    <name evidence="2" type="ORF">GGE31_002901</name>
    <name evidence="1" type="ORF">GGE33_003152</name>
    <name evidence="3" type="ORF">GGE35_002842</name>
</gene>
<keyword evidence="5" id="KW-1185">Reference proteome</keyword>
<dbReference type="Proteomes" id="UP000520770">
    <property type="component" value="Unassembled WGS sequence"/>
</dbReference>
<comment type="caution">
    <text evidence="2">The sequence shown here is derived from an EMBL/GenBank/DDBJ whole genome shotgun (WGS) entry which is preliminary data.</text>
</comment>
<name>A0A7W6TGQ1_9HYPH</name>
<protein>
    <submittedName>
        <fullName evidence="2">Uncharacterized protein</fullName>
    </submittedName>
</protein>
<dbReference type="EMBL" id="JACIGY010000003">
    <property type="protein sequence ID" value="MBB4412388.1"/>
    <property type="molecule type" value="Genomic_DNA"/>
</dbReference>
<dbReference type="AlphaFoldDB" id="A0A7W6TGQ1"/>
<proteinExistence type="predicted"/>
<evidence type="ECO:0000313" key="5">
    <source>
        <dbReference type="Proteomes" id="UP000524535"/>
    </source>
</evidence>
<evidence type="ECO:0000313" key="3">
    <source>
        <dbReference type="EMBL" id="MBB4447020.1"/>
    </source>
</evidence>
<evidence type="ECO:0000313" key="1">
    <source>
        <dbReference type="EMBL" id="MBB4349390.1"/>
    </source>
</evidence>